<dbReference type="CDD" id="cd00009">
    <property type="entry name" value="AAA"/>
    <property type="match status" value="1"/>
</dbReference>
<feature type="domain" description="Sigma-54 factor interaction" evidence="5">
    <location>
        <begin position="134"/>
        <end position="363"/>
    </location>
</feature>
<keyword evidence="1" id="KW-0547">Nucleotide-binding</keyword>
<dbReference type="EMBL" id="AP024355">
    <property type="protein sequence ID" value="BCR06741.1"/>
    <property type="molecule type" value="Genomic_DNA"/>
</dbReference>
<dbReference type="PROSITE" id="PS00688">
    <property type="entry name" value="SIGMA54_INTERACT_3"/>
    <property type="match status" value="1"/>
</dbReference>
<dbReference type="InterPro" id="IPR002078">
    <property type="entry name" value="Sigma_54_int"/>
</dbReference>
<proteinExistence type="predicted"/>
<dbReference type="PRINTS" id="PR01590">
    <property type="entry name" value="HTHFIS"/>
</dbReference>
<dbReference type="InterPro" id="IPR003593">
    <property type="entry name" value="AAA+_ATPase"/>
</dbReference>
<keyword evidence="7" id="KW-1185">Reference proteome</keyword>
<evidence type="ECO:0000256" key="3">
    <source>
        <dbReference type="ARBA" id="ARBA00023015"/>
    </source>
</evidence>
<dbReference type="PANTHER" id="PTHR32071">
    <property type="entry name" value="TRANSCRIPTIONAL REGULATORY PROTEIN"/>
    <property type="match status" value="1"/>
</dbReference>
<keyword evidence="3" id="KW-0805">Transcription regulation</keyword>
<protein>
    <recommendedName>
        <fullName evidence="5">Sigma-54 factor interaction domain-containing protein</fullName>
    </recommendedName>
</protein>
<dbReference type="Gene3D" id="3.40.50.300">
    <property type="entry name" value="P-loop containing nucleotide triphosphate hydrolases"/>
    <property type="match status" value="1"/>
</dbReference>
<dbReference type="Pfam" id="PF02954">
    <property type="entry name" value="HTH_8"/>
    <property type="match status" value="1"/>
</dbReference>
<evidence type="ECO:0000313" key="7">
    <source>
        <dbReference type="Proteomes" id="UP001319827"/>
    </source>
</evidence>
<reference evidence="6 7" key="2">
    <citation type="journal article" date="2021" name="Int. J. Syst. Evol. Microbiol.">
        <title>Isolation and Polyphasic Characterization of Desulfuromonas versatilis sp. Nov., an Electrogenic Bacteria Capable of Versatile Metabolism Isolated from a Graphene Oxide-Reducing Enrichment Culture.</title>
        <authorList>
            <person name="Xie L."/>
            <person name="Yoshida N."/>
            <person name="Ishii S."/>
            <person name="Meng L."/>
        </authorList>
    </citation>
    <scope>NUCLEOTIDE SEQUENCE [LARGE SCALE GENOMIC DNA]</scope>
    <source>
        <strain evidence="6 7">NIT-T3</strain>
    </source>
</reference>
<dbReference type="PROSITE" id="PS50045">
    <property type="entry name" value="SIGMA54_INTERACT_4"/>
    <property type="match status" value="1"/>
</dbReference>
<dbReference type="Pfam" id="PF25601">
    <property type="entry name" value="AAA_lid_14"/>
    <property type="match status" value="1"/>
</dbReference>
<evidence type="ECO:0000256" key="4">
    <source>
        <dbReference type="ARBA" id="ARBA00023163"/>
    </source>
</evidence>
<evidence type="ECO:0000256" key="1">
    <source>
        <dbReference type="ARBA" id="ARBA00022741"/>
    </source>
</evidence>
<reference evidence="6 7" key="1">
    <citation type="journal article" date="2016" name="C (Basel)">
        <title>Selective Growth of and Electricity Production by Marine Exoelectrogenic Bacteria in Self-Aggregated Hydrogel of Microbially Reduced Graphene Oxide.</title>
        <authorList>
            <person name="Yoshida N."/>
            <person name="Goto Y."/>
            <person name="Miyata Y."/>
        </authorList>
    </citation>
    <scope>NUCLEOTIDE SEQUENCE [LARGE SCALE GENOMIC DNA]</scope>
    <source>
        <strain evidence="6 7">NIT-T3</strain>
    </source>
</reference>
<dbReference type="PANTHER" id="PTHR32071:SF57">
    <property type="entry name" value="C4-DICARBOXYLATE TRANSPORT TRANSCRIPTIONAL REGULATORY PROTEIN DCTD"/>
    <property type="match status" value="1"/>
</dbReference>
<organism evidence="6 7">
    <name type="scientific">Desulfuromonas versatilis</name>
    <dbReference type="NCBI Taxonomy" id="2802975"/>
    <lineage>
        <taxon>Bacteria</taxon>
        <taxon>Pseudomonadati</taxon>
        <taxon>Thermodesulfobacteriota</taxon>
        <taxon>Desulfuromonadia</taxon>
        <taxon>Desulfuromonadales</taxon>
        <taxon>Desulfuromonadaceae</taxon>
        <taxon>Desulfuromonas</taxon>
    </lineage>
</organism>
<dbReference type="InterPro" id="IPR025944">
    <property type="entry name" value="Sigma_54_int_dom_CS"/>
</dbReference>
<gene>
    <name evidence="6" type="ORF">DESUT3_38100</name>
</gene>
<dbReference type="InterPro" id="IPR025662">
    <property type="entry name" value="Sigma_54_int_dom_ATP-bd_1"/>
</dbReference>
<dbReference type="InterPro" id="IPR027417">
    <property type="entry name" value="P-loop_NTPase"/>
</dbReference>
<dbReference type="SUPFAM" id="SSF46689">
    <property type="entry name" value="Homeodomain-like"/>
    <property type="match status" value="1"/>
</dbReference>
<dbReference type="InterPro" id="IPR002197">
    <property type="entry name" value="HTH_Fis"/>
</dbReference>
<dbReference type="SMART" id="SM00382">
    <property type="entry name" value="AAA"/>
    <property type="match status" value="1"/>
</dbReference>
<keyword evidence="4" id="KW-0804">Transcription</keyword>
<name>A0ABN6E2Z5_9BACT</name>
<evidence type="ECO:0000313" key="6">
    <source>
        <dbReference type="EMBL" id="BCR06741.1"/>
    </source>
</evidence>
<dbReference type="SUPFAM" id="SSF52540">
    <property type="entry name" value="P-loop containing nucleoside triphosphate hydrolases"/>
    <property type="match status" value="1"/>
</dbReference>
<dbReference type="RefSeq" id="WP_221250123.1">
    <property type="nucleotide sequence ID" value="NZ_AP024355.1"/>
</dbReference>
<evidence type="ECO:0000259" key="5">
    <source>
        <dbReference type="PROSITE" id="PS50045"/>
    </source>
</evidence>
<dbReference type="InterPro" id="IPR009057">
    <property type="entry name" value="Homeodomain-like_sf"/>
</dbReference>
<dbReference type="PROSITE" id="PS00675">
    <property type="entry name" value="SIGMA54_INTERACT_1"/>
    <property type="match status" value="1"/>
</dbReference>
<dbReference type="Pfam" id="PF00158">
    <property type="entry name" value="Sigma54_activat"/>
    <property type="match status" value="1"/>
</dbReference>
<dbReference type="Gene3D" id="1.10.10.60">
    <property type="entry name" value="Homeodomain-like"/>
    <property type="match status" value="1"/>
</dbReference>
<accession>A0ABN6E2Z5</accession>
<evidence type="ECO:0000256" key="2">
    <source>
        <dbReference type="ARBA" id="ARBA00022840"/>
    </source>
</evidence>
<sequence length="492" mass="54048">MLSQDAPFDTRNLPALAPDLVLAEQPGGRWKIQSISPALAALAGRAVEQLQGKALAEAFGDGTPPLAELAREVLENDRPLDAIPVSFAAPRPARLVAEVRPGGLSEDFRGRLVVFRFRRASPGEAGQKLVYGGMVGSSAGMREVFRKIDLYAASDAPVVVTGETGTGKELVARALHDQSPRHRGPFVAVNCSAISEELLESELFGHEKGAFTGAVRTHRGRFERADRGTLFLDEIGDMPVHTQAKLLRALEEGRIERVGAEAEQKVDVRVVAATNVTLEQAVGQGRFRADLYHRLSVLRIHLPPLRQRPEDIPHLAEHFLAMFNRKYAKQIRRLTPDALHLLQSYLWPGNIRELRNVLERVFVETQAEVIGARAFAEWIRERQDFSPGNWNLDAAESRPPQAVSPPYPLASERLLIEGAPRTALEAEIVPRGGAPAGARSTRPADLDVEEIRRAYQAAGGNLAGAARLLGVHRATLYRYLDKLGLRREDLEG</sequence>
<dbReference type="InterPro" id="IPR058031">
    <property type="entry name" value="AAA_lid_NorR"/>
</dbReference>
<keyword evidence="2" id="KW-0067">ATP-binding</keyword>
<dbReference type="Gene3D" id="1.10.8.60">
    <property type="match status" value="1"/>
</dbReference>
<dbReference type="Proteomes" id="UP001319827">
    <property type="component" value="Chromosome"/>
</dbReference>